<evidence type="ECO:0000256" key="1">
    <source>
        <dbReference type="ARBA" id="ARBA00001971"/>
    </source>
</evidence>
<reference evidence="8" key="1">
    <citation type="submission" date="2020-11" db="EMBL/GenBank/DDBJ databases">
        <authorList>
            <consortium name="DOE Joint Genome Institute"/>
            <person name="Ahrendt S."/>
            <person name="Riley R."/>
            <person name="Andreopoulos W."/>
            <person name="Labutti K."/>
            <person name="Pangilinan J."/>
            <person name="Ruiz-Duenas F.J."/>
            <person name="Barrasa J.M."/>
            <person name="Sanchez-Garcia M."/>
            <person name="Camarero S."/>
            <person name="Miyauchi S."/>
            <person name="Serrano A."/>
            <person name="Linde D."/>
            <person name="Babiker R."/>
            <person name="Drula E."/>
            <person name="Ayuso-Fernandez I."/>
            <person name="Pacheco R."/>
            <person name="Padilla G."/>
            <person name="Ferreira P."/>
            <person name="Barriuso J."/>
            <person name="Kellner H."/>
            <person name="Castanera R."/>
            <person name="Alfaro M."/>
            <person name="Ramirez L."/>
            <person name="Pisabarro A.G."/>
            <person name="Kuo A."/>
            <person name="Tritt A."/>
            <person name="Lipzen A."/>
            <person name="He G."/>
            <person name="Yan M."/>
            <person name="Ng V."/>
            <person name="Cullen D."/>
            <person name="Martin F."/>
            <person name="Rosso M.-N."/>
            <person name="Henrissat B."/>
            <person name="Hibbett D."/>
            <person name="Martinez A.T."/>
            <person name="Grigoriev I.V."/>
        </authorList>
    </citation>
    <scope>NUCLEOTIDE SEQUENCE</scope>
    <source>
        <strain evidence="8">CIRM-BRFM 674</strain>
    </source>
</reference>
<evidence type="ECO:0000256" key="4">
    <source>
        <dbReference type="ARBA" id="ARBA00022723"/>
    </source>
</evidence>
<dbReference type="GO" id="GO:0016705">
    <property type="term" value="F:oxidoreductase activity, acting on paired donors, with incorporation or reduction of molecular oxygen"/>
    <property type="evidence" value="ECO:0007669"/>
    <property type="project" value="InterPro"/>
</dbReference>
<organism evidence="8 9">
    <name type="scientific">Pholiota conissans</name>
    <dbReference type="NCBI Taxonomy" id="109636"/>
    <lineage>
        <taxon>Eukaryota</taxon>
        <taxon>Fungi</taxon>
        <taxon>Dikarya</taxon>
        <taxon>Basidiomycota</taxon>
        <taxon>Agaricomycotina</taxon>
        <taxon>Agaricomycetes</taxon>
        <taxon>Agaricomycetidae</taxon>
        <taxon>Agaricales</taxon>
        <taxon>Agaricineae</taxon>
        <taxon>Strophariaceae</taxon>
        <taxon>Pholiota</taxon>
    </lineage>
</organism>
<keyword evidence="7" id="KW-0503">Monooxygenase</keyword>
<name>A0A9P5Z3H2_9AGAR</name>
<dbReference type="SUPFAM" id="SSF48264">
    <property type="entry name" value="Cytochrome P450"/>
    <property type="match status" value="1"/>
</dbReference>
<dbReference type="Proteomes" id="UP000807469">
    <property type="component" value="Unassembled WGS sequence"/>
</dbReference>
<comment type="similarity">
    <text evidence="2">Belongs to the cytochrome P450 family.</text>
</comment>
<evidence type="ECO:0000256" key="6">
    <source>
        <dbReference type="ARBA" id="ARBA00023004"/>
    </source>
</evidence>
<keyword evidence="6" id="KW-0408">Iron</keyword>
<dbReference type="InterPro" id="IPR036396">
    <property type="entry name" value="Cyt_P450_sf"/>
</dbReference>
<evidence type="ECO:0000256" key="2">
    <source>
        <dbReference type="ARBA" id="ARBA00010617"/>
    </source>
</evidence>
<evidence type="ECO:0000256" key="5">
    <source>
        <dbReference type="ARBA" id="ARBA00023002"/>
    </source>
</evidence>
<comment type="caution">
    <text evidence="8">The sequence shown here is derived from an EMBL/GenBank/DDBJ whole genome shotgun (WGS) entry which is preliminary data.</text>
</comment>
<keyword evidence="4" id="KW-0479">Metal-binding</keyword>
<evidence type="ECO:0008006" key="10">
    <source>
        <dbReference type="Google" id="ProtNLM"/>
    </source>
</evidence>
<dbReference type="Gene3D" id="1.10.630.10">
    <property type="entry name" value="Cytochrome P450"/>
    <property type="match status" value="1"/>
</dbReference>
<evidence type="ECO:0000256" key="3">
    <source>
        <dbReference type="ARBA" id="ARBA00022617"/>
    </source>
</evidence>
<comment type="cofactor">
    <cofactor evidence="1">
        <name>heme</name>
        <dbReference type="ChEBI" id="CHEBI:30413"/>
    </cofactor>
</comment>
<dbReference type="InterPro" id="IPR050364">
    <property type="entry name" value="Cytochrome_P450_fung"/>
</dbReference>
<keyword evidence="9" id="KW-1185">Reference proteome</keyword>
<accession>A0A9P5Z3H2</accession>
<dbReference type="EMBL" id="MU155188">
    <property type="protein sequence ID" value="KAF9480792.1"/>
    <property type="molecule type" value="Genomic_DNA"/>
</dbReference>
<proteinExistence type="inferred from homology"/>
<protein>
    <recommendedName>
        <fullName evidence="10">Cytochrome P450</fullName>
    </recommendedName>
</protein>
<evidence type="ECO:0000313" key="8">
    <source>
        <dbReference type="EMBL" id="KAF9480792.1"/>
    </source>
</evidence>
<gene>
    <name evidence="8" type="ORF">BDN70DRAFT_584543</name>
</gene>
<dbReference type="GO" id="GO:0005506">
    <property type="term" value="F:iron ion binding"/>
    <property type="evidence" value="ECO:0007669"/>
    <property type="project" value="InterPro"/>
</dbReference>
<dbReference type="PANTHER" id="PTHR46300:SF7">
    <property type="entry name" value="P450, PUTATIVE (EUROFUNG)-RELATED"/>
    <property type="match status" value="1"/>
</dbReference>
<dbReference type="GO" id="GO:0004497">
    <property type="term" value="F:monooxygenase activity"/>
    <property type="evidence" value="ECO:0007669"/>
    <property type="project" value="UniProtKB-KW"/>
</dbReference>
<keyword evidence="3" id="KW-0349">Heme</keyword>
<sequence length="181" mass="20441">MGWGINAGLLRYGPEWRSHRRIYQQAFKPESSLNYRLIQAKKIRDFLNVIMSAMYDHDVALKDDFFVQVSEAAVSRLAYLIVPGATVVNMFPILRFIPSWFPGVGFKRFCSETQKLVEQMRNAPLASMEAKMREGKAPNCIVADLFENCKSEEERVKIGDVAGTSFAAAADTKSKLRPKEG</sequence>
<dbReference type="AlphaFoldDB" id="A0A9P5Z3H2"/>
<dbReference type="GO" id="GO:0020037">
    <property type="term" value="F:heme binding"/>
    <property type="evidence" value="ECO:0007669"/>
    <property type="project" value="InterPro"/>
</dbReference>
<evidence type="ECO:0000313" key="9">
    <source>
        <dbReference type="Proteomes" id="UP000807469"/>
    </source>
</evidence>
<dbReference type="OrthoDB" id="1055148at2759"/>
<evidence type="ECO:0000256" key="7">
    <source>
        <dbReference type="ARBA" id="ARBA00023033"/>
    </source>
</evidence>
<keyword evidence="5" id="KW-0560">Oxidoreductase</keyword>
<dbReference type="PANTHER" id="PTHR46300">
    <property type="entry name" value="P450, PUTATIVE (EUROFUNG)-RELATED-RELATED"/>
    <property type="match status" value="1"/>
</dbReference>